<evidence type="ECO:0000259" key="3">
    <source>
        <dbReference type="SMART" id="SM00906"/>
    </source>
</evidence>
<sequence>MRQLSEKKKATVPNSREIVYKLQASLSRMHKFPAEATSTTKFLYKSPTMLATFEEEVADLRAQLTQLSAGESPSLLQTSDFTPSPPSSTSSPPASGASGSVDVDEQPLIRAFSRGMILSGSERPDRFYGLSSGVQFIKAAMSHLHGDPSHVAGVQRPEFWTMRTKFGALVLVVCALGSRNSDDPRVFVEGSESEHSAGWKWYSQVRPLRAPVTLGTSLPQLQLICLSVIFVAGMTIPEDGWLLAGLGVRMAQCAGAHHRGGYQKLDPLSSELYRRVFWILFAEDTIMSSFNGRPAIVKPTDYDVPLPTDLDEELWGAYLMRYSQRGNCPRPSTLSVYLKLILIVQRIQRAVYPVNGQLNLQDVIVELEVDDIPEHLKWNPHQENQFPSLAILRKCGKILWTCPGCAKRGGVADYRAVRFRCALLIHVWALLGGRKSRTEDDFTRATADAQNCMRVLRLYEKRWRSAGRDCDIIMAMLNIGRQSLKRRREAELEQARNRVEIADEPFERSMSVSTPQQQKLPSLSLDSDSQLFSLPLLTEELGRLPIYDSFNYEPTLQGKELPYTSPDLLDPELLFGAELALDSMFASHVQPQVSDMRSSANMQVDTTPFDIPAGNTNWEAWTAYLAGLDNMDQRTS</sequence>
<feature type="compositionally biased region" description="Polar residues" evidence="2">
    <location>
        <begin position="71"/>
        <end position="81"/>
    </location>
</feature>
<proteinExistence type="predicted"/>
<reference evidence="4 5" key="1">
    <citation type="journal article" date="2024" name="J Genomics">
        <title>Draft genome sequencing and assembly of Favolaschia claudopus CIRM-BRFM 2984 isolated from oak limbs.</title>
        <authorList>
            <person name="Navarro D."/>
            <person name="Drula E."/>
            <person name="Chaduli D."/>
            <person name="Cazenave R."/>
            <person name="Ahrendt S."/>
            <person name="Wang J."/>
            <person name="Lipzen A."/>
            <person name="Daum C."/>
            <person name="Barry K."/>
            <person name="Grigoriev I.V."/>
            <person name="Favel A."/>
            <person name="Rosso M.N."/>
            <person name="Martin F."/>
        </authorList>
    </citation>
    <scope>NUCLEOTIDE SEQUENCE [LARGE SCALE GENOMIC DNA]</scope>
    <source>
        <strain evidence="4 5">CIRM-BRFM 2984</strain>
    </source>
</reference>
<dbReference type="SMART" id="SM00906">
    <property type="entry name" value="Fungal_trans"/>
    <property type="match status" value="1"/>
</dbReference>
<dbReference type="PANTHER" id="PTHR46910">
    <property type="entry name" value="TRANSCRIPTION FACTOR PDR1"/>
    <property type="match status" value="1"/>
</dbReference>
<evidence type="ECO:0000313" key="4">
    <source>
        <dbReference type="EMBL" id="KAK7026216.1"/>
    </source>
</evidence>
<evidence type="ECO:0000256" key="2">
    <source>
        <dbReference type="SAM" id="MobiDB-lite"/>
    </source>
</evidence>
<evidence type="ECO:0000313" key="5">
    <source>
        <dbReference type="Proteomes" id="UP001362999"/>
    </source>
</evidence>
<dbReference type="GO" id="GO:0006351">
    <property type="term" value="P:DNA-templated transcription"/>
    <property type="evidence" value="ECO:0007669"/>
    <property type="project" value="InterPro"/>
</dbReference>
<keyword evidence="5" id="KW-1185">Reference proteome</keyword>
<dbReference type="AlphaFoldDB" id="A0AAW0BIL2"/>
<dbReference type="InterPro" id="IPR007219">
    <property type="entry name" value="XnlR_reg_dom"/>
</dbReference>
<dbReference type="EMBL" id="JAWWNJ010000032">
    <property type="protein sequence ID" value="KAK7026216.1"/>
    <property type="molecule type" value="Genomic_DNA"/>
</dbReference>
<dbReference type="CDD" id="cd12148">
    <property type="entry name" value="fungal_TF_MHR"/>
    <property type="match status" value="1"/>
</dbReference>
<protein>
    <submittedName>
        <fullName evidence="4">Fungal-trans domain-containing protein</fullName>
    </submittedName>
</protein>
<accession>A0AAW0BIL2</accession>
<dbReference type="GO" id="GO:0008270">
    <property type="term" value="F:zinc ion binding"/>
    <property type="evidence" value="ECO:0007669"/>
    <property type="project" value="InterPro"/>
</dbReference>
<feature type="region of interest" description="Disordered" evidence="2">
    <location>
        <begin position="71"/>
        <end position="102"/>
    </location>
</feature>
<feature type="domain" description="Xylanolytic transcriptional activator regulatory" evidence="3">
    <location>
        <begin position="240"/>
        <end position="313"/>
    </location>
</feature>
<comment type="caution">
    <text evidence="4">The sequence shown here is derived from an EMBL/GenBank/DDBJ whole genome shotgun (WGS) entry which is preliminary data.</text>
</comment>
<dbReference type="InterPro" id="IPR050987">
    <property type="entry name" value="AtrR-like"/>
</dbReference>
<name>A0AAW0BIL2_9AGAR</name>
<dbReference type="PANTHER" id="PTHR46910:SF38">
    <property type="entry name" value="ZN(2)-C6 FUNGAL-TYPE DOMAIN-CONTAINING PROTEIN"/>
    <property type="match status" value="1"/>
</dbReference>
<gene>
    <name evidence="4" type="ORF">R3P38DRAFT_2778192</name>
</gene>
<evidence type="ECO:0000256" key="1">
    <source>
        <dbReference type="ARBA" id="ARBA00023242"/>
    </source>
</evidence>
<feature type="compositionally biased region" description="Low complexity" evidence="2">
    <location>
        <begin position="87"/>
        <end position="100"/>
    </location>
</feature>
<dbReference type="GO" id="GO:0003677">
    <property type="term" value="F:DNA binding"/>
    <property type="evidence" value="ECO:0007669"/>
    <property type="project" value="InterPro"/>
</dbReference>
<dbReference type="Pfam" id="PF04082">
    <property type="entry name" value="Fungal_trans"/>
    <property type="match status" value="1"/>
</dbReference>
<dbReference type="GO" id="GO:0003700">
    <property type="term" value="F:DNA-binding transcription factor activity"/>
    <property type="evidence" value="ECO:0007669"/>
    <property type="project" value="InterPro"/>
</dbReference>
<dbReference type="Proteomes" id="UP001362999">
    <property type="component" value="Unassembled WGS sequence"/>
</dbReference>
<organism evidence="4 5">
    <name type="scientific">Favolaschia claudopus</name>
    <dbReference type="NCBI Taxonomy" id="2862362"/>
    <lineage>
        <taxon>Eukaryota</taxon>
        <taxon>Fungi</taxon>
        <taxon>Dikarya</taxon>
        <taxon>Basidiomycota</taxon>
        <taxon>Agaricomycotina</taxon>
        <taxon>Agaricomycetes</taxon>
        <taxon>Agaricomycetidae</taxon>
        <taxon>Agaricales</taxon>
        <taxon>Marasmiineae</taxon>
        <taxon>Mycenaceae</taxon>
        <taxon>Favolaschia</taxon>
    </lineage>
</organism>
<keyword evidence="1" id="KW-0539">Nucleus</keyword>